<accession>A0A6N7IQC2</accession>
<dbReference type="EMBL" id="WHYR01000012">
    <property type="protein sequence ID" value="MQL51793.1"/>
    <property type="molecule type" value="Genomic_DNA"/>
</dbReference>
<keyword evidence="2" id="KW-1185">Reference proteome</keyword>
<dbReference type="AlphaFoldDB" id="A0A6N7IQC2"/>
<evidence type="ECO:0000313" key="1">
    <source>
        <dbReference type="EMBL" id="MQL51793.1"/>
    </source>
</evidence>
<reference evidence="1 2" key="1">
    <citation type="submission" date="2019-10" db="EMBL/GenBank/DDBJ databases">
        <title>Comparative genomics of sulfur disproportionating microorganisms.</title>
        <authorList>
            <person name="Ward L.M."/>
            <person name="Bertran E."/>
            <person name="Johnston D."/>
        </authorList>
    </citation>
    <scope>NUCLEOTIDE SEQUENCE [LARGE SCALE GENOMIC DNA]</scope>
    <source>
        <strain evidence="1 2">DSM 14055</strain>
    </source>
</reference>
<sequence length="163" mass="18914">MQVILEPLADFSPAVKHGKGWCPYCGRETAFGWDFRLNVARCLGCGISERDFYVRKFNNLWPDGSLESYERSVKKAGLEYDAPFPWEKKKPKINIPERRQCECELCGKVVPAANNRQKYCSDCSLIARRKKERDRKRRVRHGCQPPLNKLRGLPWRGQGQLVD</sequence>
<evidence type="ECO:0000313" key="2">
    <source>
        <dbReference type="Proteomes" id="UP000441717"/>
    </source>
</evidence>
<name>A0A6N7IQC2_9FIRM</name>
<proteinExistence type="predicted"/>
<dbReference type="OrthoDB" id="1957339at2"/>
<dbReference type="Proteomes" id="UP000441717">
    <property type="component" value="Unassembled WGS sequence"/>
</dbReference>
<dbReference type="RefSeq" id="WP_152945730.1">
    <property type="nucleotide sequence ID" value="NZ_WHYR01000012.1"/>
</dbReference>
<gene>
    <name evidence="1" type="ORF">GFC01_05850</name>
</gene>
<protein>
    <submittedName>
        <fullName evidence="1">Uncharacterized protein</fullName>
    </submittedName>
</protein>
<comment type="caution">
    <text evidence="1">The sequence shown here is derived from an EMBL/GenBank/DDBJ whole genome shotgun (WGS) entry which is preliminary data.</text>
</comment>
<organism evidence="1 2">
    <name type="scientific">Desulfofundulus thermobenzoicus</name>
    <dbReference type="NCBI Taxonomy" id="29376"/>
    <lineage>
        <taxon>Bacteria</taxon>
        <taxon>Bacillati</taxon>
        <taxon>Bacillota</taxon>
        <taxon>Clostridia</taxon>
        <taxon>Eubacteriales</taxon>
        <taxon>Peptococcaceae</taxon>
        <taxon>Desulfofundulus</taxon>
    </lineage>
</organism>